<keyword evidence="5" id="KW-1185">Reference proteome</keyword>
<feature type="signal peptide" evidence="1">
    <location>
        <begin position="1"/>
        <end position="22"/>
    </location>
</feature>
<reference evidence="4 5" key="1">
    <citation type="submission" date="2014-07" db="EMBL/GenBank/DDBJ databases">
        <title>Genome Sequencing of Dermacoccus nishinomiyaensis.</title>
        <authorList>
            <person name="Hong K.W."/>
            <person name="Chan K.G."/>
        </authorList>
    </citation>
    <scope>NUCLEOTIDE SEQUENCE [LARGE SCALE GENOMIC DNA]</scope>
    <source>
        <strain evidence="4 5">M25</strain>
    </source>
</reference>
<dbReference type="InterPro" id="IPR054120">
    <property type="entry name" value="PBPA_dimer"/>
</dbReference>
<dbReference type="RefSeq" id="WP_038566296.1">
    <property type="nucleotide sequence ID" value="NZ_CP008889.1"/>
</dbReference>
<dbReference type="eggNOG" id="COG0768">
    <property type="taxonomic scope" value="Bacteria"/>
</dbReference>
<dbReference type="AlphaFoldDB" id="A0A075JIP4"/>
<dbReference type="InterPro" id="IPR050515">
    <property type="entry name" value="Beta-lactam/transpept"/>
</dbReference>
<evidence type="ECO:0000256" key="1">
    <source>
        <dbReference type="SAM" id="SignalP"/>
    </source>
</evidence>
<dbReference type="EMBL" id="CP008889">
    <property type="protein sequence ID" value="AIF39773.1"/>
    <property type="molecule type" value="Genomic_DNA"/>
</dbReference>
<dbReference type="Gene3D" id="3.90.1310.10">
    <property type="entry name" value="Penicillin-binding protein 2a (Domain 2)"/>
    <property type="match status" value="1"/>
</dbReference>
<dbReference type="PANTHER" id="PTHR30627">
    <property type="entry name" value="PEPTIDOGLYCAN D,D-TRANSPEPTIDASE"/>
    <property type="match status" value="1"/>
</dbReference>
<dbReference type="SUPFAM" id="SSF56601">
    <property type="entry name" value="beta-lactamase/transpeptidase-like"/>
    <property type="match status" value="1"/>
</dbReference>
<dbReference type="GO" id="GO:0071972">
    <property type="term" value="F:peptidoglycan L,D-transpeptidase activity"/>
    <property type="evidence" value="ECO:0007669"/>
    <property type="project" value="TreeGrafter"/>
</dbReference>
<feature type="domain" description="Penicillin binding protein A dimerisation" evidence="3">
    <location>
        <begin position="52"/>
        <end position="135"/>
    </location>
</feature>
<evidence type="ECO:0000313" key="4">
    <source>
        <dbReference type="EMBL" id="AIF39773.1"/>
    </source>
</evidence>
<dbReference type="InterPro" id="IPR012338">
    <property type="entry name" value="Beta-lactam/transpept-like"/>
</dbReference>
<protein>
    <submittedName>
        <fullName evidence="4">Cell division protein FtsI</fullName>
    </submittedName>
</protein>
<dbReference type="KEGG" id="dni:HX89_00775"/>
<evidence type="ECO:0000259" key="2">
    <source>
        <dbReference type="Pfam" id="PF00905"/>
    </source>
</evidence>
<dbReference type="Pfam" id="PF00905">
    <property type="entry name" value="Transpeptidase"/>
    <property type="match status" value="1"/>
</dbReference>
<dbReference type="OrthoDB" id="9766847at2"/>
<dbReference type="InterPro" id="IPR001460">
    <property type="entry name" value="PCN-bd_Tpept"/>
</dbReference>
<dbReference type="GO" id="GO:0051301">
    <property type="term" value="P:cell division"/>
    <property type="evidence" value="ECO:0007669"/>
    <property type="project" value="UniProtKB-KW"/>
</dbReference>
<evidence type="ECO:0000313" key="5">
    <source>
        <dbReference type="Proteomes" id="UP000027986"/>
    </source>
</evidence>
<sequence length="484" mass="50493">MNTPIRKLGVVASMLFCAVLVAASYIQVVQAPSLDARAGNSRVINDGYKKERGSILVDGKAIATSVKSDDKYVYQRQYSNGSLYAPVTGYNSIVYGNGGGIEGASDGVLSGTSDSLFYRRLADVVTGKKPAGANVELTINPKIQAAAAKALGNRRGAAVALDPKTGAVLAMVSSPTYDPSALASHDTTSVVNMWKQLNADSTQPMVNRTISGNLYPPGSTFKLVTTAAALESGKYTPESTLNGPATIRLPQTTHSLPNDNHLPCGDNDKTSLTHALEISCNTAYAELGMDLGQDKLAAQAKKFGFGQVVRLPMRVTPSSFPSDMNTPQTAMASIGQYDVRVTPLQIAMISATIANGGTQMEPHLVKNVVDSDLDVISSTDPKIMSKPISSDTAGSLKTMMEAVVNNGTGKLAAVDGYQVAGKTGTAQGDTSKAADLWFTGFAPANDPKIALALVLENGGDQGVETLAGEVAAPAAQQIFEAALR</sequence>
<proteinExistence type="predicted"/>
<feature type="chain" id="PRO_5039693716" evidence="1">
    <location>
        <begin position="23"/>
        <end position="484"/>
    </location>
</feature>
<gene>
    <name evidence="4" type="ORF">HX89_00775</name>
</gene>
<evidence type="ECO:0000259" key="3">
    <source>
        <dbReference type="Pfam" id="PF21922"/>
    </source>
</evidence>
<name>A0A075JIP4_9MICO</name>
<dbReference type="PANTHER" id="PTHR30627:SF24">
    <property type="entry name" value="PENICILLIN-BINDING PROTEIN 4B"/>
    <property type="match status" value="1"/>
</dbReference>
<dbReference type="GO" id="GO:0071555">
    <property type="term" value="P:cell wall organization"/>
    <property type="evidence" value="ECO:0007669"/>
    <property type="project" value="TreeGrafter"/>
</dbReference>
<dbReference type="Pfam" id="PF21922">
    <property type="entry name" value="PBP_dimer_2"/>
    <property type="match status" value="1"/>
</dbReference>
<keyword evidence="4" id="KW-0131">Cell cycle</keyword>
<dbReference type="GO" id="GO:0008658">
    <property type="term" value="F:penicillin binding"/>
    <property type="evidence" value="ECO:0007669"/>
    <property type="project" value="InterPro"/>
</dbReference>
<dbReference type="GO" id="GO:0005886">
    <property type="term" value="C:plasma membrane"/>
    <property type="evidence" value="ECO:0007669"/>
    <property type="project" value="TreeGrafter"/>
</dbReference>
<keyword evidence="4" id="KW-0132">Cell division</keyword>
<dbReference type="GeneID" id="41839803"/>
<dbReference type="Proteomes" id="UP000027986">
    <property type="component" value="Chromosome"/>
</dbReference>
<dbReference type="HOGENOM" id="CLU_009289_1_0_11"/>
<dbReference type="Gene3D" id="3.40.710.10">
    <property type="entry name" value="DD-peptidase/beta-lactamase superfamily"/>
    <property type="match status" value="1"/>
</dbReference>
<organism evidence="4 5">
    <name type="scientific">Dermacoccus nishinomiyaensis</name>
    <dbReference type="NCBI Taxonomy" id="1274"/>
    <lineage>
        <taxon>Bacteria</taxon>
        <taxon>Bacillati</taxon>
        <taxon>Actinomycetota</taxon>
        <taxon>Actinomycetes</taxon>
        <taxon>Micrococcales</taxon>
        <taxon>Dermacoccaceae</taxon>
        <taxon>Dermacoccus</taxon>
    </lineage>
</organism>
<accession>A0A075JIP4</accession>
<keyword evidence="1" id="KW-0732">Signal</keyword>
<feature type="domain" description="Penicillin-binding protein transpeptidase" evidence="2">
    <location>
        <begin position="156"/>
        <end position="480"/>
    </location>
</feature>